<gene>
    <name evidence="11" type="ORF">A8990_13160</name>
</gene>
<dbReference type="InterPro" id="IPR020449">
    <property type="entry name" value="Tscrpt_reg_AraC-type_HTH"/>
</dbReference>
<dbReference type="InterPro" id="IPR018060">
    <property type="entry name" value="HTH_AraC"/>
</dbReference>
<evidence type="ECO:0000256" key="6">
    <source>
        <dbReference type="ARBA" id="ARBA00023125"/>
    </source>
</evidence>
<evidence type="ECO:0000256" key="7">
    <source>
        <dbReference type="ARBA" id="ARBA00023163"/>
    </source>
</evidence>
<evidence type="ECO:0000313" key="11">
    <source>
        <dbReference type="EMBL" id="REE69741.1"/>
    </source>
</evidence>
<evidence type="ECO:0000259" key="10">
    <source>
        <dbReference type="PROSITE" id="PS50110"/>
    </source>
</evidence>
<dbReference type="Pfam" id="PF12833">
    <property type="entry name" value="HTH_18"/>
    <property type="match status" value="1"/>
</dbReference>
<dbReference type="InterPro" id="IPR011006">
    <property type="entry name" value="CheY-like_superfamily"/>
</dbReference>
<organism evidence="11 12">
    <name type="scientific">Paenibacillus taihuensis</name>
    <dbReference type="NCBI Taxonomy" id="1156355"/>
    <lineage>
        <taxon>Bacteria</taxon>
        <taxon>Bacillati</taxon>
        <taxon>Bacillota</taxon>
        <taxon>Bacilli</taxon>
        <taxon>Bacillales</taxon>
        <taxon>Paenibacillaceae</taxon>
        <taxon>Paenibacillus</taxon>
    </lineage>
</organism>
<dbReference type="PANTHER" id="PTHR42713">
    <property type="entry name" value="HISTIDINE KINASE-RELATED"/>
    <property type="match status" value="1"/>
</dbReference>
<comment type="subcellular location">
    <subcellularLocation>
        <location evidence="1">Cytoplasm</location>
    </subcellularLocation>
</comment>
<name>A0A3D9QWJ7_9BACL</name>
<evidence type="ECO:0000256" key="4">
    <source>
        <dbReference type="ARBA" id="ARBA00023012"/>
    </source>
</evidence>
<feature type="domain" description="Response regulatory" evidence="10">
    <location>
        <begin position="4"/>
        <end position="121"/>
    </location>
</feature>
<feature type="domain" description="HTH araC/xylS-type" evidence="9">
    <location>
        <begin position="433"/>
        <end position="531"/>
    </location>
</feature>
<dbReference type="GO" id="GO:0003700">
    <property type="term" value="F:DNA-binding transcription factor activity"/>
    <property type="evidence" value="ECO:0007669"/>
    <property type="project" value="InterPro"/>
</dbReference>
<accession>A0A3D9QWJ7</accession>
<proteinExistence type="predicted"/>
<evidence type="ECO:0000259" key="9">
    <source>
        <dbReference type="PROSITE" id="PS01124"/>
    </source>
</evidence>
<dbReference type="Gene3D" id="1.10.10.60">
    <property type="entry name" value="Homeodomain-like"/>
    <property type="match status" value="2"/>
</dbReference>
<protein>
    <submittedName>
        <fullName evidence="11">Two-component system response regulator YesN</fullName>
    </submittedName>
</protein>
<feature type="modified residue" description="4-aspartylphosphate" evidence="8">
    <location>
        <position position="56"/>
    </location>
</feature>
<dbReference type="GO" id="GO:0000160">
    <property type="term" value="P:phosphorelay signal transduction system"/>
    <property type="evidence" value="ECO:0007669"/>
    <property type="project" value="UniProtKB-KW"/>
</dbReference>
<dbReference type="SMART" id="SM00342">
    <property type="entry name" value="HTH_ARAC"/>
    <property type="match status" value="1"/>
</dbReference>
<reference evidence="11 12" key="1">
    <citation type="submission" date="2018-08" db="EMBL/GenBank/DDBJ databases">
        <title>Genomic Encyclopedia of Type Strains, Phase III (KMG-III): the genomes of soil and plant-associated and newly described type strains.</title>
        <authorList>
            <person name="Whitman W."/>
        </authorList>
    </citation>
    <scope>NUCLEOTIDE SEQUENCE [LARGE SCALE GENOMIC DNA]</scope>
    <source>
        <strain evidence="11 12">CGMCC 1.10966</strain>
    </source>
</reference>
<keyword evidence="3 8" id="KW-0597">Phosphoprotein</keyword>
<keyword evidence="4" id="KW-0902">Two-component regulatory system</keyword>
<evidence type="ECO:0000256" key="2">
    <source>
        <dbReference type="ARBA" id="ARBA00022490"/>
    </source>
</evidence>
<dbReference type="InterPro" id="IPR009057">
    <property type="entry name" value="Homeodomain-like_sf"/>
</dbReference>
<keyword evidence="2" id="KW-0963">Cytoplasm</keyword>
<dbReference type="EMBL" id="QTTN01000031">
    <property type="protein sequence ID" value="REE69741.1"/>
    <property type="molecule type" value="Genomic_DNA"/>
</dbReference>
<evidence type="ECO:0000313" key="12">
    <source>
        <dbReference type="Proteomes" id="UP000256304"/>
    </source>
</evidence>
<dbReference type="PROSITE" id="PS50110">
    <property type="entry name" value="RESPONSE_REGULATORY"/>
    <property type="match status" value="1"/>
</dbReference>
<dbReference type="PANTHER" id="PTHR42713:SF3">
    <property type="entry name" value="TRANSCRIPTIONAL REGULATORY PROTEIN HPTR"/>
    <property type="match status" value="1"/>
</dbReference>
<keyword evidence="5" id="KW-0805">Transcription regulation</keyword>
<dbReference type="SUPFAM" id="SSF46689">
    <property type="entry name" value="Homeodomain-like"/>
    <property type="match status" value="2"/>
</dbReference>
<dbReference type="InterPro" id="IPR001789">
    <property type="entry name" value="Sig_transdc_resp-reg_receiver"/>
</dbReference>
<dbReference type="InterPro" id="IPR051552">
    <property type="entry name" value="HptR"/>
</dbReference>
<evidence type="ECO:0000256" key="8">
    <source>
        <dbReference type="PROSITE-ProRule" id="PRU00169"/>
    </source>
</evidence>
<keyword evidence="12" id="KW-1185">Reference proteome</keyword>
<dbReference type="Proteomes" id="UP000256304">
    <property type="component" value="Unassembled WGS sequence"/>
</dbReference>
<evidence type="ECO:0000256" key="5">
    <source>
        <dbReference type="ARBA" id="ARBA00023015"/>
    </source>
</evidence>
<keyword evidence="7" id="KW-0804">Transcription</keyword>
<dbReference type="GO" id="GO:0043565">
    <property type="term" value="F:sequence-specific DNA binding"/>
    <property type="evidence" value="ECO:0007669"/>
    <property type="project" value="InterPro"/>
</dbReference>
<dbReference type="SUPFAM" id="SSF52172">
    <property type="entry name" value="CheY-like"/>
    <property type="match status" value="1"/>
</dbReference>
<dbReference type="PROSITE" id="PS01124">
    <property type="entry name" value="HTH_ARAC_FAMILY_2"/>
    <property type="match status" value="1"/>
</dbReference>
<evidence type="ECO:0000256" key="1">
    <source>
        <dbReference type="ARBA" id="ARBA00004496"/>
    </source>
</evidence>
<dbReference type="GO" id="GO:0005737">
    <property type="term" value="C:cytoplasm"/>
    <property type="evidence" value="ECO:0007669"/>
    <property type="project" value="UniProtKB-SubCell"/>
</dbReference>
<sequence>MVLSIFLVDDEVIEMDLMQHFIDWKSLGIEVVGTAKNGKKAWEQIQALQPDIVLTDVRMPIMDGLQLASLIQSHYDWMKIVFLSGHDEFRFVKSALEAGAVGYLLKPIDRRELTAVMEKVKGEIEKVQLLRRSKQVLISKYLGELVTAADSAIREQALAELAKVAPEVVARQYVIALISGSAQPAVDQNQGSAVIQSVLKLNSQPLSEGAMLLSHELGWVVILPSAAGGAEDGLWQSLSTALMETLGEPVTIGIGGEGLGRQLHEGHDMFLEAVAAVEERFYLGHGHIIHAGEVQHSPEVDATVNVTVTVTVTVDVDVTLESDILLQKLSLSDAEGQPFLNELHSCYERLKRMRVDREQVVQISKQLLQAIHAELLKYEDRANMGVGEVNEWIQTIETRNTMDEITGYIAALLETIRQYLSTKQQDPHAALVQEVVEIIESQYGESLTIEYLAGKVYLSPNYLRVLFKEKKGCTVHEYLTKVRLTRAVELLRNRTLKIHDVAKSVGYDNTSYFCSFFYKTQGVTPNEYRKKFL</sequence>
<dbReference type="AlphaFoldDB" id="A0A3D9QWJ7"/>
<dbReference type="PRINTS" id="PR00032">
    <property type="entry name" value="HTHARAC"/>
</dbReference>
<keyword evidence="6" id="KW-0238">DNA-binding</keyword>
<dbReference type="Gene3D" id="3.40.50.2300">
    <property type="match status" value="1"/>
</dbReference>
<dbReference type="Pfam" id="PF00072">
    <property type="entry name" value="Response_reg"/>
    <property type="match status" value="1"/>
</dbReference>
<evidence type="ECO:0000256" key="3">
    <source>
        <dbReference type="ARBA" id="ARBA00022553"/>
    </source>
</evidence>
<dbReference type="SMART" id="SM00448">
    <property type="entry name" value="REC"/>
    <property type="match status" value="1"/>
</dbReference>
<dbReference type="CDD" id="cd17536">
    <property type="entry name" value="REC_YesN-like"/>
    <property type="match status" value="1"/>
</dbReference>
<comment type="caution">
    <text evidence="11">The sequence shown here is derived from an EMBL/GenBank/DDBJ whole genome shotgun (WGS) entry which is preliminary data.</text>
</comment>